<evidence type="ECO:0000313" key="2">
    <source>
        <dbReference type="Proteomes" id="UP001236369"/>
    </source>
</evidence>
<dbReference type="Proteomes" id="UP001236369">
    <property type="component" value="Unassembled WGS sequence"/>
</dbReference>
<sequence>MTATAFPKISAEISTTTSAEPSLVLPPDRRQSPTALRIQRGVRRLFSEMGCVTLPEFSLVNGRRADVIALCGAGRLTIVEIKSSVADFRADRKWPDYRDFCDRFFFAIPDDVPEDLIPEECGLIVADAYGAAILREAPEHALSGARRKAVTLRFAHSAARLLHALADPGAIREGAL</sequence>
<evidence type="ECO:0000313" key="1">
    <source>
        <dbReference type="EMBL" id="MDQ0443584.1"/>
    </source>
</evidence>
<evidence type="ECO:0008006" key="3">
    <source>
        <dbReference type="Google" id="ProtNLM"/>
    </source>
</evidence>
<protein>
    <recommendedName>
        <fullName evidence="3">DNA repair protein MmcB-related protein</fullName>
    </recommendedName>
</protein>
<comment type="caution">
    <text evidence="1">The sequence shown here is derived from an EMBL/GenBank/DDBJ whole genome shotgun (WGS) entry which is preliminary data.</text>
</comment>
<organism evidence="1 2">
    <name type="scientific">Methylobacterium persicinum</name>
    <dbReference type="NCBI Taxonomy" id="374426"/>
    <lineage>
        <taxon>Bacteria</taxon>
        <taxon>Pseudomonadati</taxon>
        <taxon>Pseudomonadota</taxon>
        <taxon>Alphaproteobacteria</taxon>
        <taxon>Hyphomicrobiales</taxon>
        <taxon>Methylobacteriaceae</taxon>
        <taxon>Methylobacterium</taxon>
    </lineage>
</organism>
<dbReference type="PIRSF" id="PIRSF031796">
    <property type="entry name" value="UPC031796"/>
    <property type="match status" value="1"/>
</dbReference>
<gene>
    <name evidence="1" type="ORF">QO016_003089</name>
</gene>
<reference evidence="1 2" key="1">
    <citation type="submission" date="2023-07" db="EMBL/GenBank/DDBJ databases">
        <title>Genomic Encyclopedia of Type Strains, Phase IV (KMG-IV): sequencing the most valuable type-strain genomes for metagenomic binning, comparative biology and taxonomic classification.</title>
        <authorList>
            <person name="Goeker M."/>
        </authorList>
    </citation>
    <scope>NUCLEOTIDE SEQUENCE [LARGE SCALE GENOMIC DNA]</scope>
    <source>
        <strain evidence="1 2">DSM 19562</strain>
    </source>
</reference>
<accession>A0ABU0HMM6</accession>
<dbReference type="InterPro" id="IPR009394">
    <property type="entry name" value="MmcB-like"/>
</dbReference>
<name>A0ABU0HMM6_9HYPH</name>
<dbReference type="EMBL" id="JAUSVV010000007">
    <property type="protein sequence ID" value="MDQ0443584.1"/>
    <property type="molecule type" value="Genomic_DNA"/>
</dbReference>
<keyword evidence="2" id="KW-1185">Reference proteome</keyword>
<dbReference type="RefSeq" id="WP_238247698.1">
    <property type="nucleotide sequence ID" value="NZ_BPQX01000012.1"/>
</dbReference>
<proteinExistence type="predicted"/>
<dbReference type="Pfam" id="PF06319">
    <property type="entry name" value="MmcB-like"/>
    <property type="match status" value="1"/>
</dbReference>